<organism evidence="3 4">
    <name type="scientific">Rubrobacter taiwanensis</name>
    <dbReference type="NCBI Taxonomy" id="185139"/>
    <lineage>
        <taxon>Bacteria</taxon>
        <taxon>Bacillati</taxon>
        <taxon>Actinomycetota</taxon>
        <taxon>Rubrobacteria</taxon>
        <taxon>Rubrobacterales</taxon>
        <taxon>Rubrobacteraceae</taxon>
        <taxon>Rubrobacter</taxon>
    </lineage>
</organism>
<dbReference type="OrthoDB" id="9758957at2"/>
<name>A0A4R1BGY3_9ACTN</name>
<evidence type="ECO:0000259" key="2">
    <source>
        <dbReference type="PROSITE" id="PS51704"/>
    </source>
</evidence>
<reference evidence="3 4" key="1">
    <citation type="submission" date="2019-03" db="EMBL/GenBank/DDBJ databases">
        <title>Whole genome sequence of a novel Rubrobacter taiwanensis strain, isolated from Yellowstone National Park.</title>
        <authorList>
            <person name="Freed S."/>
            <person name="Ramaley R.F."/>
            <person name="Kyndt J.A."/>
        </authorList>
    </citation>
    <scope>NUCLEOTIDE SEQUENCE [LARGE SCALE GENOMIC DNA]</scope>
    <source>
        <strain evidence="3 4">Yellowstone</strain>
    </source>
</reference>
<evidence type="ECO:0000256" key="1">
    <source>
        <dbReference type="SAM" id="SignalP"/>
    </source>
</evidence>
<dbReference type="PANTHER" id="PTHR46211">
    <property type="entry name" value="GLYCEROPHOSPHORYL DIESTER PHOSPHODIESTERASE"/>
    <property type="match status" value="1"/>
</dbReference>
<accession>A0A4R1BGY3</accession>
<keyword evidence="4" id="KW-1185">Reference proteome</keyword>
<evidence type="ECO:0000313" key="3">
    <source>
        <dbReference type="EMBL" id="TCJ16469.1"/>
    </source>
</evidence>
<dbReference type="InterPro" id="IPR030395">
    <property type="entry name" value="GP_PDE_dom"/>
</dbReference>
<dbReference type="PROSITE" id="PS51704">
    <property type="entry name" value="GP_PDE"/>
    <property type="match status" value="1"/>
</dbReference>
<evidence type="ECO:0000313" key="4">
    <source>
        <dbReference type="Proteomes" id="UP000295244"/>
    </source>
</evidence>
<dbReference type="InterPro" id="IPR017946">
    <property type="entry name" value="PLC-like_Pdiesterase_TIM-brl"/>
</dbReference>
<dbReference type="AlphaFoldDB" id="A0A4R1BGY3"/>
<dbReference type="RefSeq" id="WP_132691534.1">
    <property type="nucleotide sequence ID" value="NZ_SKBU01000016.1"/>
</dbReference>
<feature type="chain" id="PRO_5020819263" evidence="1">
    <location>
        <begin position="27"/>
        <end position="300"/>
    </location>
</feature>
<gene>
    <name evidence="3" type="ORF">E0L93_10145</name>
</gene>
<dbReference type="Pfam" id="PF03009">
    <property type="entry name" value="GDPD"/>
    <property type="match status" value="1"/>
</dbReference>
<sequence length="300" mass="33254">MLEYLRTRPATAAVLLAAAVAVVALAAFHQPSPPDLTVTREFEPQEFAVIAYRGASAYAPEHTLASYAKALGMGADYIEVDLQMTQDGALIALHDVSLERTTDAEEVYPDREPWIAGLFTLEEIKRLDAGSWFGEEYAGEEVPTLQEVIDLVGRDARLYIETKEPEAHPGMERRLIEVLDENGLLGTDRVIVQSFSPESLQLLRELDEDLFLVQLYSPEMVAGQDREELLDAAAEYANGIGPDKDLVDAGLVQEANRRNLVVHPYTVNERADMLRLLNLGVEGMFTDMPDHLMGILQRSG</sequence>
<dbReference type="PANTHER" id="PTHR46211:SF7">
    <property type="entry name" value="GLYCEROPHOSPHODIESTER PHOSPHODIESTERASE"/>
    <property type="match status" value="1"/>
</dbReference>
<feature type="domain" description="GP-PDE" evidence="2">
    <location>
        <begin position="47"/>
        <end position="296"/>
    </location>
</feature>
<proteinExistence type="predicted"/>
<keyword evidence="1" id="KW-0732">Signal</keyword>
<dbReference type="CDD" id="cd08601">
    <property type="entry name" value="GDPD_SaGlpQ_like"/>
    <property type="match status" value="1"/>
</dbReference>
<dbReference type="GO" id="GO:0008081">
    <property type="term" value="F:phosphoric diester hydrolase activity"/>
    <property type="evidence" value="ECO:0007669"/>
    <property type="project" value="InterPro"/>
</dbReference>
<comment type="caution">
    <text evidence="3">The sequence shown here is derived from an EMBL/GenBank/DDBJ whole genome shotgun (WGS) entry which is preliminary data.</text>
</comment>
<protein>
    <submittedName>
        <fullName evidence="3">Glycerophosphodiester phosphodiesterase</fullName>
    </submittedName>
</protein>
<dbReference type="EMBL" id="SKBU01000016">
    <property type="protein sequence ID" value="TCJ16469.1"/>
    <property type="molecule type" value="Genomic_DNA"/>
</dbReference>
<dbReference type="GO" id="GO:0006629">
    <property type="term" value="P:lipid metabolic process"/>
    <property type="evidence" value="ECO:0007669"/>
    <property type="project" value="InterPro"/>
</dbReference>
<dbReference type="SUPFAM" id="SSF51695">
    <property type="entry name" value="PLC-like phosphodiesterases"/>
    <property type="match status" value="1"/>
</dbReference>
<dbReference type="Gene3D" id="3.20.20.190">
    <property type="entry name" value="Phosphatidylinositol (PI) phosphodiesterase"/>
    <property type="match status" value="1"/>
</dbReference>
<dbReference type="Proteomes" id="UP000295244">
    <property type="component" value="Unassembled WGS sequence"/>
</dbReference>
<feature type="signal peptide" evidence="1">
    <location>
        <begin position="1"/>
        <end position="26"/>
    </location>
</feature>